<dbReference type="Gene3D" id="2.60.40.10">
    <property type="entry name" value="Immunoglobulins"/>
    <property type="match status" value="4"/>
</dbReference>
<dbReference type="Gene3D" id="3.90.182.10">
    <property type="entry name" value="Toxin - Anthrax Protective Antigen,domain 1"/>
    <property type="match status" value="1"/>
</dbReference>
<dbReference type="EMBL" id="MNVO01000055">
    <property type="protein sequence ID" value="OIO31848.1"/>
    <property type="molecule type" value="Genomic_DNA"/>
</dbReference>
<dbReference type="PROSITE" id="PS51820">
    <property type="entry name" value="PA14"/>
    <property type="match status" value="1"/>
</dbReference>
<dbReference type="InterPro" id="IPR037524">
    <property type="entry name" value="PA14/GLEYA"/>
</dbReference>
<dbReference type="InterPro" id="IPR013320">
    <property type="entry name" value="ConA-like_dom_sf"/>
</dbReference>
<dbReference type="Pfam" id="PF07691">
    <property type="entry name" value="PA14"/>
    <property type="match status" value="1"/>
</dbReference>
<dbReference type="SUPFAM" id="SSF49899">
    <property type="entry name" value="Concanavalin A-like lectins/glucanases"/>
    <property type="match status" value="1"/>
</dbReference>
<feature type="domain" description="PA14" evidence="2">
    <location>
        <begin position="1184"/>
        <end position="1329"/>
    </location>
</feature>
<proteinExistence type="predicted"/>
<dbReference type="SMART" id="SM00758">
    <property type="entry name" value="PA14"/>
    <property type="match status" value="1"/>
</dbReference>
<dbReference type="PANTHER" id="PTHR23053:SF0">
    <property type="entry name" value="HYDROCEPHALUS-INDUCING PROTEIN HOMOLOG"/>
    <property type="match status" value="1"/>
</dbReference>
<dbReference type="InterPro" id="IPR033305">
    <property type="entry name" value="Hydin-like"/>
</dbReference>
<dbReference type="Gene3D" id="2.60.120.200">
    <property type="match status" value="1"/>
</dbReference>
<dbReference type="STRING" id="1805282.AUJ44_03690"/>
<accession>A0A1J4V741</accession>
<feature type="signal peptide" evidence="1">
    <location>
        <begin position="1"/>
        <end position="29"/>
    </location>
</feature>
<dbReference type="InterPro" id="IPR013783">
    <property type="entry name" value="Ig-like_fold"/>
</dbReference>
<dbReference type="InterPro" id="IPR011658">
    <property type="entry name" value="PA14_dom"/>
</dbReference>
<dbReference type="Proteomes" id="UP000183206">
    <property type="component" value="Unassembled WGS sequence"/>
</dbReference>
<gene>
    <name evidence="3" type="ORF">AUJ44_03690</name>
</gene>
<evidence type="ECO:0000313" key="3">
    <source>
        <dbReference type="EMBL" id="OIO31848.1"/>
    </source>
</evidence>
<evidence type="ECO:0000313" key="4">
    <source>
        <dbReference type="Proteomes" id="UP000183206"/>
    </source>
</evidence>
<dbReference type="PANTHER" id="PTHR23053">
    <property type="entry name" value="DLEC1 DELETED IN LUNG AND ESOPHAGEAL CANCER 1"/>
    <property type="match status" value="1"/>
</dbReference>
<dbReference type="NCBIfam" id="NF012200">
    <property type="entry name" value="choice_anch_D"/>
    <property type="match status" value="1"/>
</dbReference>
<dbReference type="SUPFAM" id="SSF56988">
    <property type="entry name" value="Anthrax protective antigen"/>
    <property type="match status" value="1"/>
</dbReference>
<evidence type="ECO:0000259" key="2">
    <source>
        <dbReference type="PROSITE" id="PS51820"/>
    </source>
</evidence>
<comment type="caution">
    <text evidence="3">The sequence shown here is derived from an EMBL/GenBank/DDBJ whole genome shotgun (WGS) entry which is preliminary data.</text>
</comment>
<name>A0A1J4V741_9BACT</name>
<dbReference type="Pfam" id="PF13385">
    <property type="entry name" value="Laminin_G_3"/>
    <property type="match status" value="1"/>
</dbReference>
<keyword evidence="1" id="KW-0732">Signal</keyword>
<organism evidence="3 4">
    <name type="scientific">Candidatus Nomurabacteria bacterium CG1_02_47_685</name>
    <dbReference type="NCBI Taxonomy" id="1805282"/>
    <lineage>
        <taxon>Bacteria</taxon>
        <taxon>Candidatus Nomuraibacteriota</taxon>
    </lineage>
</organism>
<feature type="chain" id="PRO_5013040510" description="PA14 domain-containing protein" evidence="1">
    <location>
        <begin position="30"/>
        <end position="1668"/>
    </location>
</feature>
<evidence type="ECO:0000256" key="1">
    <source>
        <dbReference type="SAM" id="SignalP"/>
    </source>
</evidence>
<protein>
    <recommendedName>
        <fullName evidence="2">PA14 domain-containing protein</fullName>
    </recommendedName>
</protein>
<reference evidence="3 4" key="1">
    <citation type="journal article" date="2016" name="Environ. Microbiol.">
        <title>Genomic resolution of a cold subsurface aquifer community provides metabolic insights for novel microbes adapted to high CO concentrations.</title>
        <authorList>
            <person name="Probst A.J."/>
            <person name="Castelle C.J."/>
            <person name="Singh A."/>
            <person name="Brown C.T."/>
            <person name="Anantharaman K."/>
            <person name="Sharon I."/>
            <person name="Hug L.A."/>
            <person name="Burstein D."/>
            <person name="Emerson J.B."/>
            <person name="Thomas B.C."/>
            <person name="Banfield J.F."/>
        </authorList>
    </citation>
    <scope>NUCLEOTIDE SEQUENCE [LARGE SCALE GENOMIC DNA]</scope>
    <source>
        <strain evidence="3">CG1_02_47_685</strain>
    </source>
</reference>
<sequence length="1668" mass="176501">MNISGSMLQKIIIFLLLAATLLFSGRAFAAYNGSGPGHGQIITAWNTPDVNQSYTIVDPIIVSGNWQLDPNETANIKIFVDGALVQTVAVKSDAVTTGTFSNTISAGTYALGSYTIWLQVEWMSICGDINCPGGVQMYFARDFKVTPVPDPYLSFTPAPDAPPAAGNYEFGFNKVPRDMTITIENIGGGTAVGQVSDDDSSYFSCVSVTDNTSHVVSPTCNYSLDAGKTAAVILRFDPKGDAVSHSATFTFPRGDGLSAQTVTVHGTVTKQAGPFIRVRTTNLNQNTGVNEFVQVDEGAAAINVAFPSRLVSTNTGQNSRQYFDNYPTIYNIGTDSLSGQVSGVAPPFSCSASWDCHYNNILPLGKLEPGFIRFDPTAGGIFNQAWKFKDSTTDKEATVNVTAVGIDYPILSTVLTLFNFGIVPIDSSATVNFSVVNDGMGLMTVKAVLTGPFSGPNGCTDGNTQSDCAFSLNEKGEKLFSITYTPSASGSQDGSVQWNTDAQALGTFGKNIPCLDCSPVRNLSGTGNELSVSGPSGFSPQPDGVFPIYNYGDVVVDDKKTADFTLTNVGASPVNGAVTFANADPFYCDQIMINGVLNAHGDCNYTIPSSETMTASIRFTPPTVGDHTTTLSFTGGAASQDVTLRGKGVLSDISVTPALFDYPATAIGANVAEIFRITNSGTGGTISGTLSFNDPITGSPLVGGPFSCDASGVSGAGEHLVDDFSPSLSWTTGRFGRALDFGARGTGDLHSFVSLPSDVDVSGDFTFAAWVRRDRMPGGDTLVAQGTSAGKDRLVLDHNVYDRTALFYDKADGTGEETDVTYTPAAKVPGAWHFEVGEWDGTNAKVSLDGAPFQSLSTAIPANSTAPFYIGRSNGATYADAARNPIDEVWIYDRALTEAEVYDMYTTNIGPASGIVGHWNFDEGAGVTVNDVSGNGNNGAFDRDIGWRLFNSSASLSGGALRMTIKNDATSPKIIKSVTPFSGSYNRLRFQYKNTIKGPDQLRVRYKDTADCNLDESPTCEQTFNIKNADNAWHTLDAPITDPEWIDYDGDIKFLSFLFQNGQVNNTIEIDSILFVQSVASDCSFGPLSAGQTQDIPIKFEPTVTGYFSANAVFNAGGSLTKTVPLTGVGTDGKNISVTPGAANFGVVDITTNVPVSKNFTVTNTGNILLSGELSDPSDVALQGGGMGLLATYYNGSNFESAVGTRTEGPINFVWGQGTNPMSPQIDSALYSVRWRGKIEPLTTGLYTFSTGNGGVNTNGGVRLFINGERVIDQWNNGNDNIERTGTFYLEKGYKYDVVVEFYNDGGDSEVKLYWQGPGVLKQIVPKTQLYTYEQLATAPPAESAGDPFNTSASPFSCVTAPDDCAYTVAPGESKTITVSFNPSAEGDSWKNAYFTGGGGMVVPLFGIGNADPTMGIEWWDAGAGAWGAPPGTVDFGSVNIGTNSTQKFRVSNTGAGTLEGSIIVNAPFYCETPGACSFTVANSNAISPDSSREFIFKYSPGVNDEGVKTMTARFVNTTMGPPDTLVDFRGNGIFVPTITLDTYSFDFGQVPVGTTATREIVFQNQGTEAFNGNVSIAAGHPEFSCADIDGDAACLYDINGKNTSYAGSIPPYCVADGGPYSCVTATFTFTPATSGYASVLVTLSNPSGLQFILEGTGVRTEGKFEEF</sequence>